<feature type="compositionally biased region" description="Low complexity" evidence="1">
    <location>
        <begin position="425"/>
        <end position="448"/>
    </location>
</feature>
<reference evidence="5 6" key="1">
    <citation type="journal article" date="2025" name="Microbiol. Resour. Announc.">
        <title>Draft genome sequences for Neonectria magnoliae and Neonectria punicea, canker pathogens of Liriodendron tulipifera and Acer saccharum in West Virginia.</title>
        <authorList>
            <person name="Petronek H.M."/>
            <person name="Kasson M.T."/>
            <person name="Metheny A.M."/>
            <person name="Stauder C.M."/>
            <person name="Lovett B."/>
            <person name="Lynch S.C."/>
            <person name="Garnas J.R."/>
            <person name="Kasson L.R."/>
            <person name="Stajich J.E."/>
        </authorList>
    </citation>
    <scope>NUCLEOTIDE SEQUENCE [LARGE SCALE GENOMIC DNA]</scope>
    <source>
        <strain evidence="5 6">NRRL 64653</strain>
    </source>
</reference>
<dbReference type="InterPro" id="IPR006644">
    <property type="entry name" value="Cadg"/>
</dbReference>
<feature type="region of interest" description="Disordered" evidence="1">
    <location>
        <begin position="768"/>
        <end position="790"/>
    </location>
</feature>
<evidence type="ECO:0000256" key="1">
    <source>
        <dbReference type="SAM" id="MobiDB-lite"/>
    </source>
</evidence>
<feature type="region of interest" description="Disordered" evidence="1">
    <location>
        <begin position="425"/>
        <end position="461"/>
    </location>
</feature>
<feature type="compositionally biased region" description="Polar residues" evidence="1">
    <location>
        <begin position="553"/>
        <end position="563"/>
    </location>
</feature>
<sequence>MAPLAILFVALHLVHLAIGEPTVNFPLNSQLPPVARLDEPFSYTFSPYTFKSDSKISYSLGDGPKWLSIDSKDGRLYGTPTDKNTPSGDVIGQEVEIVAEDATGSTSLNATLVISRNKAPSINVPLEDQIENLGDYSAPSSLLLYPSKEFSFSFDSDTFSYEPNMVNYYASSDDSSPLPSWVKFSSESLSFTGKTPPFESLIQPPQTFGFKIIASDIVGFSAVSIPFSIIVGSHKLSSDNPIIMLNTTRGKKVTYDKLLGDMKLDKEAARPSEVEISTEGMPDWLSLDNQTWRIEGTPKRTEDHSTNFTINFRDSHQDTLSVMAIVNVATRLFRSTFDDISIRAGEDVSIDLEPFFWDPSEVDIKMTVNPRKDWLKLDGFNITGTVPSSATGKLAISITASSKTSDVEETETLNVRLLASTSTTSSASKTSSSATSTSTKTTQSSEPTSSDERVPSDSHNGVSTTTVLLATILPILFVAILVMLLVCCFTRRRKSKRNYLSSDFRNKISGPVLESLRVNGSHHSIRDSETSENDVPAETLLYRPAREPDSETESLNAPRSSPSLDILATPEVPARFRAENPARPVTRAGSVPATVTETEGRQSWYTVATATATATARQSQSSAKSQASDTTFSESTHQLLPPPAFLSESGSSFRTGLDLTIPSIDDLPHMRHSEVGAMRAELNQPRDPSAFYSSAPESSLAFSSSHQSSPRLMTGLFSKRPSDVSMGKRPATADGTTLLEEATESVPEMRRPDVARLASQQWLNRQHSSRGAWYDTEGSSMSRRSLRSDPSFGSMENWRVVGRRRGNTELSYRELVDEAPFHPSRPGTSTSGREGAQPGERTSMEELMSPTEWGDARASIRGSITSQQVDMPKPLSRHSRRSEVLLGKAGSSRGSRLGERASPRWKREDSRKVSESGSVKAFL</sequence>
<feature type="compositionally biased region" description="Low complexity" evidence="1">
    <location>
        <begin position="614"/>
        <end position="631"/>
    </location>
</feature>
<dbReference type="InterPro" id="IPR013783">
    <property type="entry name" value="Ig-like_fold"/>
</dbReference>
<feature type="region of interest" description="Disordered" evidence="1">
    <location>
        <begin position="543"/>
        <end position="564"/>
    </location>
</feature>
<keyword evidence="3" id="KW-0732">Signal</keyword>
<gene>
    <name evidence="5" type="primary">AXL2</name>
    <name evidence="5" type="ORF">QQX98_005175</name>
</gene>
<dbReference type="Pfam" id="PF05345">
    <property type="entry name" value="He_PIG"/>
    <property type="match status" value="3"/>
</dbReference>
<organism evidence="5 6">
    <name type="scientific">Neonectria punicea</name>
    <dbReference type="NCBI Taxonomy" id="979145"/>
    <lineage>
        <taxon>Eukaryota</taxon>
        <taxon>Fungi</taxon>
        <taxon>Dikarya</taxon>
        <taxon>Ascomycota</taxon>
        <taxon>Pezizomycotina</taxon>
        <taxon>Sordariomycetes</taxon>
        <taxon>Hypocreomycetidae</taxon>
        <taxon>Hypocreales</taxon>
        <taxon>Nectriaceae</taxon>
        <taxon>Neonectria</taxon>
    </lineage>
</organism>
<feature type="chain" id="PRO_5046811945" evidence="3">
    <location>
        <begin position="20"/>
        <end position="923"/>
    </location>
</feature>
<dbReference type="InterPro" id="IPR015919">
    <property type="entry name" value="Cadherin-like_sf"/>
</dbReference>
<proteinExistence type="predicted"/>
<feature type="region of interest" description="Disordered" evidence="1">
    <location>
        <begin position="577"/>
        <end position="597"/>
    </location>
</feature>
<feature type="compositionally biased region" description="Basic and acidic residues" evidence="1">
    <location>
        <begin position="896"/>
        <end position="914"/>
    </location>
</feature>
<evidence type="ECO:0000256" key="3">
    <source>
        <dbReference type="SAM" id="SignalP"/>
    </source>
</evidence>
<evidence type="ECO:0000256" key="2">
    <source>
        <dbReference type="SAM" id="Phobius"/>
    </source>
</evidence>
<evidence type="ECO:0000259" key="4">
    <source>
        <dbReference type="SMART" id="SM00736"/>
    </source>
</evidence>
<keyword evidence="2" id="KW-1133">Transmembrane helix</keyword>
<feature type="region of interest" description="Disordered" evidence="1">
    <location>
        <begin position="614"/>
        <end position="649"/>
    </location>
</feature>
<dbReference type="SMART" id="SM00736">
    <property type="entry name" value="CADG"/>
    <property type="match status" value="2"/>
</dbReference>
<dbReference type="Gene3D" id="2.60.40.10">
    <property type="entry name" value="Immunoglobulins"/>
    <property type="match status" value="3"/>
</dbReference>
<feature type="transmembrane region" description="Helical" evidence="2">
    <location>
        <begin position="467"/>
        <end position="489"/>
    </location>
</feature>
<accession>A0ABR1H5Z7</accession>
<dbReference type="SUPFAM" id="SSF49313">
    <property type="entry name" value="Cadherin-like"/>
    <property type="match status" value="3"/>
</dbReference>
<dbReference type="Proteomes" id="UP001498476">
    <property type="component" value="Unassembled WGS sequence"/>
</dbReference>
<feature type="region of interest" description="Disordered" evidence="1">
    <location>
        <begin position="813"/>
        <end position="923"/>
    </location>
</feature>
<keyword evidence="2" id="KW-0472">Membrane</keyword>
<evidence type="ECO:0000313" key="6">
    <source>
        <dbReference type="Proteomes" id="UP001498476"/>
    </source>
</evidence>
<name>A0ABR1H5Z7_9HYPO</name>
<feature type="domain" description="Dystroglycan-type cadherin-like" evidence="4">
    <location>
        <begin position="136"/>
        <end position="238"/>
    </location>
</feature>
<evidence type="ECO:0000313" key="5">
    <source>
        <dbReference type="EMBL" id="KAK7416471.1"/>
    </source>
</evidence>
<keyword evidence="2" id="KW-0812">Transmembrane</keyword>
<keyword evidence="6" id="KW-1185">Reference proteome</keyword>
<feature type="domain" description="Dystroglycan-type cadherin-like" evidence="4">
    <location>
        <begin position="22"/>
        <end position="120"/>
    </location>
</feature>
<dbReference type="EMBL" id="JAZAVJ010000068">
    <property type="protein sequence ID" value="KAK7416471.1"/>
    <property type="molecule type" value="Genomic_DNA"/>
</dbReference>
<comment type="caution">
    <text evidence="5">The sequence shown here is derived from an EMBL/GenBank/DDBJ whole genome shotgun (WGS) entry which is preliminary data.</text>
</comment>
<feature type="signal peptide" evidence="3">
    <location>
        <begin position="1"/>
        <end position="19"/>
    </location>
</feature>
<protein>
    <submittedName>
        <fullName evidence="5">Polarity establishment/cellular polarization</fullName>
    </submittedName>
</protein>